<evidence type="ECO:0000313" key="2">
    <source>
        <dbReference type="Proteomes" id="UP000247772"/>
    </source>
</evidence>
<evidence type="ECO:0000313" key="1">
    <source>
        <dbReference type="EMBL" id="PYE14510.1"/>
    </source>
</evidence>
<gene>
    <name evidence="1" type="ORF">C7410_13848</name>
</gene>
<accession>A0A2V4SZ78</accession>
<dbReference type="RefSeq" id="WP_146242767.1">
    <property type="nucleotide sequence ID" value="NZ_QJSQ01000038.1"/>
</dbReference>
<dbReference type="Proteomes" id="UP000247772">
    <property type="component" value="Unassembled WGS sequence"/>
</dbReference>
<proteinExistence type="predicted"/>
<name>A0A2V4SZ78_9BURK</name>
<protein>
    <submittedName>
        <fullName evidence="1">Uncharacterized protein YaaW (UPF0174 family)</fullName>
    </submittedName>
</protein>
<comment type="caution">
    <text evidence="1">The sequence shown here is derived from an EMBL/GenBank/DDBJ whole genome shotgun (WGS) entry which is preliminary data.</text>
</comment>
<dbReference type="EMBL" id="QJSQ01000038">
    <property type="protein sequence ID" value="PYE14510.1"/>
    <property type="molecule type" value="Genomic_DNA"/>
</dbReference>
<sequence length="272" mass="29550">MDTEFLKDSGDLEALLRVADVDDLDVLVDYLTDSGAGRISLSESTLKRFEACKHARLYPAVDRAEIAREIVLFGGNSIANIFRGGKGVSYTELVGDVASHLKVAHTKGANVMAIETAIISKLYDETLSKMPTFERKRFIFQDLIHLNNEPDMGDMPESLFKAQVVANGMASKMLGRGIKLGDWAPYALFLTPFGLLASVWSAVELTGAAYRVTMPCVIQIAYMRQKALCGPLPCKCRKCSKINAPDAKFCSECGDAMPQGPVASTAVTAPFL</sequence>
<organism evidence="1 2">
    <name type="scientific">Paraburkholderia silvatlantica</name>
    <dbReference type="NCBI Taxonomy" id="321895"/>
    <lineage>
        <taxon>Bacteria</taxon>
        <taxon>Pseudomonadati</taxon>
        <taxon>Pseudomonadota</taxon>
        <taxon>Betaproteobacteria</taxon>
        <taxon>Burkholderiales</taxon>
        <taxon>Burkholderiaceae</taxon>
        <taxon>Paraburkholderia</taxon>
    </lineage>
</organism>
<dbReference type="AlphaFoldDB" id="A0A2V4SZ78"/>
<reference evidence="1 2" key="1">
    <citation type="submission" date="2018-06" db="EMBL/GenBank/DDBJ databases">
        <title>Genomic Encyclopedia of Type Strains, Phase IV (KMG-V): Genome sequencing to study the core and pangenomes of soil and plant-associated prokaryotes.</title>
        <authorList>
            <person name="Whitman W."/>
        </authorList>
    </citation>
    <scope>NUCLEOTIDE SEQUENCE [LARGE SCALE GENOMIC DNA]</scope>
    <source>
        <strain evidence="1 2">SRCL-318</strain>
    </source>
</reference>
<dbReference type="OrthoDB" id="9128717at2"/>